<name>A0A8H3CMA3_9AGAM</name>
<sequence>MLTRRPMFFRFDGNYPPLLSDTFRTDDGAGLRWLYGVLDWLTAILARMNTLLEDCGSGLDPAVTTGREEDIRSKRTTVAAGVARGLRKSRIVVQDSWWLVALTYVLMAPCGADSKDAPVTKVRAKFKKRYAGVEARRIPDSFLVLLILILGLPGPVKGRKLIRGMMVDLMERFQPYMF</sequence>
<proteinExistence type="predicted"/>
<evidence type="ECO:0000313" key="1">
    <source>
        <dbReference type="EMBL" id="CAE6487987.1"/>
    </source>
</evidence>
<dbReference type="AlphaFoldDB" id="A0A8H3CMA3"/>
<comment type="caution">
    <text evidence="1">The sequence shown here is derived from an EMBL/GenBank/DDBJ whole genome shotgun (WGS) entry which is preliminary data.</text>
</comment>
<dbReference type="Proteomes" id="UP000663831">
    <property type="component" value="Unassembled WGS sequence"/>
</dbReference>
<organism evidence="1 2">
    <name type="scientific">Rhizoctonia solani</name>
    <dbReference type="NCBI Taxonomy" id="456999"/>
    <lineage>
        <taxon>Eukaryota</taxon>
        <taxon>Fungi</taxon>
        <taxon>Dikarya</taxon>
        <taxon>Basidiomycota</taxon>
        <taxon>Agaricomycotina</taxon>
        <taxon>Agaricomycetes</taxon>
        <taxon>Cantharellales</taxon>
        <taxon>Ceratobasidiaceae</taxon>
        <taxon>Rhizoctonia</taxon>
    </lineage>
</organism>
<gene>
    <name evidence="1" type="ORF">RDB_LOCUS105967</name>
</gene>
<protein>
    <submittedName>
        <fullName evidence="1">Uncharacterized protein</fullName>
    </submittedName>
</protein>
<dbReference type="EMBL" id="CAJMWV010003791">
    <property type="protein sequence ID" value="CAE6487987.1"/>
    <property type="molecule type" value="Genomic_DNA"/>
</dbReference>
<accession>A0A8H3CMA3</accession>
<evidence type="ECO:0000313" key="2">
    <source>
        <dbReference type="Proteomes" id="UP000663831"/>
    </source>
</evidence>
<reference evidence="1" key="1">
    <citation type="submission" date="2021-01" db="EMBL/GenBank/DDBJ databases">
        <authorList>
            <person name="Kaushik A."/>
        </authorList>
    </citation>
    <scope>NUCLEOTIDE SEQUENCE</scope>
    <source>
        <strain evidence="1">AG3-1AP</strain>
    </source>
</reference>